<keyword evidence="1" id="KW-0732">Signal</keyword>
<dbReference type="EMBL" id="QPIG01000006">
    <property type="protein sequence ID" value="RCU56407.1"/>
    <property type="molecule type" value="Genomic_DNA"/>
</dbReference>
<organism evidence="2 3">
    <name type="scientific">Oceanihabitans sediminis</name>
    <dbReference type="NCBI Taxonomy" id="1812012"/>
    <lineage>
        <taxon>Bacteria</taxon>
        <taxon>Pseudomonadati</taxon>
        <taxon>Bacteroidota</taxon>
        <taxon>Flavobacteriia</taxon>
        <taxon>Flavobacteriales</taxon>
        <taxon>Flavobacteriaceae</taxon>
        <taxon>Oceanihabitans</taxon>
    </lineage>
</organism>
<accession>A0A368P0N4</accession>
<keyword evidence="3" id="KW-1185">Reference proteome</keyword>
<feature type="signal peptide" evidence="1">
    <location>
        <begin position="1"/>
        <end position="18"/>
    </location>
</feature>
<protein>
    <submittedName>
        <fullName evidence="2">Uncharacterized protein</fullName>
    </submittedName>
</protein>
<proteinExistence type="predicted"/>
<name>A0A368P0N4_9FLAO</name>
<sequence length="1226" mass="129898">MKKLLLLLTLIAGNCLYAQVGIGTDMPNPSSQLEIKSANRGILIPQVSLTSVTDETTINAGNIESLLVYNINTNDTLTPGYYYWYQGKWQRLMTESNMPDYIVFWDVVNNQFTYIDAQGDTVVINVSDLETLTSLELSPDGHTLEYTDEDGEITHIDLATVINNFETLTTIASNGDGTFSYTDENGNTTTIDISNLETLTYLALNTDGKTLEYIDENGDLNSVDLEVIIKNYETVTTLVDNGDGTYIFTNENGDTITVDVVGDVVTNIQNQGAIYNEIINILNAESDIFVDNGDGTFTHTAADGTVVTFDANTTSMVDNGNGTYTLTNANGDTITVDVVGDVVTNIQNQGDIYNEIINILNAESDIFVDNGDGTFTHTAADGTVVTFDANTTSMVDNGNGTYTLTNANGDTITVDVVGDVVTNIQNQGAIYNEIINILNAESDIFVDNGDGTFTHTAADGTVVTFDANTTSMVDNGNGTYTLTNANGDTITVDVVGDVVTNIQNQGAIYNEIINILNAESDIFVDNGDGTFTHTAADGTVVTFDANTTSMVDNGNGTYTLTNANGDTITVDVVGDVVTNIQNQGDIYDEIINILNAESDIFVDNGDGTFTHTAADGTVVTFDANTTSMVDNGNGTYTLTNANGDTITVDVVGDVVTNIQNQGAIYNEIINILNAESDIFVDNGDGTFTHTAADGTVVTFDANTTSMVDNGNGTYTLTNANGDTITVDVVGDVVTNIQNQGDIYDEIINILNAESDIFVDNGDGTFTHTAADGTVVTFDANTTSMVDNGNGTYTLTNANGDTITVDVVGDVVTNIQNQGDIYDEIINILNAESDIFVDNGDGTFTHTAADGTVVTFDANTTSMVDNGNGTYTLTNANGDTITVDVVGDVVTNIQNQGVIYDEIINILNAESDIFVDNGDGTFTHTAADGTVVTFDANTTSMVDNGNGTYTLTNANGDTITVDVVGDVVTNIQNQGDIYDEIINILNAESDIFVDNGDGTFTHTAADGTVVTFDANTTSMVDNGNGTYTLTNANGDTITVDVVGDVVTNIQNQGDIYDEIINILNAESDIFVDNGDGTFTHTAADGTVVTFDANTTSMVDNGNGTYTLTNANGDTITVDVVGDVVTNIQNQGDIYDEIINILNAESDIFVDNGDGTFTHTAADGTVVTFDANTTSMVDNGNGTYTLTNANGDTITVDVVGDVVTNIQNQGDIYDEIINILNAESDIFV</sequence>
<feature type="chain" id="PRO_5016712534" evidence="1">
    <location>
        <begin position="19"/>
        <end position="1226"/>
    </location>
</feature>
<evidence type="ECO:0000313" key="2">
    <source>
        <dbReference type="EMBL" id="RCU56407.1"/>
    </source>
</evidence>
<feature type="non-terminal residue" evidence="2">
    <location>
        <position position="1226"/>
    </location>
</feature>
<dbReference type="Proteomes" id="UP000252249">
    <property type="component" value="Unassembled WGS sequence"/>
</dbReference>
<evidence type="ECO:0000256" key="1">
    <source>
        <dbReference type="SAM" id="SignalP"/>
    </source>
</evidence>
<comment type="caution">
    <text evidence="2">The sequence shown here is derived from an EMBL/GenBank/DDBJ whole genome shotgun (WGS) entry which is preliminary data.</text>
</comment>
<gene>
    <name evidence="2" type="ORF">DU428_12535</name>
</gene>
<reference evidence="2 3" key="1">
    <citation type="submission" date="2018-07" db="EMBL/GenBank/DDBJ databases">
        <title>Oceanihabitans testaceum sp. nov., isolated from marine sediment.</title>
        <authorList>
            <person name="Li C.-M."/>
        </authorList>
    </citation>
    <scope>NUCLEOTIDE SEQUENCE [LARGE SCALE GENOMIC DNA]</scope>
    <source>
        <strain evidence="2 3">S9-10</strain>
    </source>
</reference>
<dbReference type="RefSeq" id="WP_114436863.1">
    <property type="nucleotide sequence ID" value="NZ_QPIG01000006.1"/>
</dbReference>
<dbReference type="OrthoDB" id="1247310at2"/>
<dbReference type="AlphaFoldDB" id="A0A368P0N4"/>
<evidence type="ECO:0000313" key="3">
    <source>
        <dbReference type="Proteomes" id="UP000252249"/>
    </source>
</evidence>